<dbReference type="GeneID" id="17282494"/>
<dbReference type="InterPro" id="IPR001611">
    <property type="entry name" value="Leu-rich_rpt"/>
</dbReference>
<dbReference type="InterPro" id="IPR051279">
    <property type="entry name" value="PP1-Reg/Actin-Interact_Protein"/>
</dbReference>
<dbReference type="AlphaFoldDB" id="A0A0D3KN90"/>
<dbReference type="Pfam" id="PF13516">
    <property type="entry name" value="LRR_6"/>
    <property type="match status" value="1"/>
</dbReference>
<dbReference type="SUPFAM" id="SSF52047">
    <property type="entry name" value="RNI-like"/>
    <property type="match status" value="1"/>
</dbReference>
<organism evidence="1 2">
    <name type="scientific">Emiliania huxleyi (strain CCMP1516)</name>
    <dbReference type="NCBI Taxonomy" id="280463"/>
    <lineage>
        <taxon>Eukaryota</taxon>
        <taxon>Haptista</taxon>
        <taxon>Haptophyta</taxon>
        <taxon>Prymnesiophyceae</taxon>
        <taxon>Isochrysidales</taxon>
        <taxon>Noelaerhabdaceae</taxon>
        <taxon>Emiliania</taxon>
    </lineage>
</organism>
<dbReference type="RefSeq" id="XP_005789654.1">
    <property type="nucleotide sequence ID" value="XM_005789597.1"/>
</dbReference>
<proteinExistence type="predicted"/>
<dbReference type="InterPro" id="IPR032675">
    <property type="entry name" value="LRR_dom_sf"/>
</dbReference>
<reference evidence="2" key="1">
    <citation type="journal article" date="2013" name="Nature">
        <title>Pan genome of the phytoplankton Emiliania underpins its global distribution.</title>
        <authorList>
            <person name="Read B.A."/>
            <person name="Kegel J."/>
            <person name="Klute M.J."/>
            <person name="Kuo A."/>
            <person name="Lefebvre S.C."/>
            <person name="Maumus F."/>
            <person name="Mayer C."/>
            <person name="Miller J."/>
            <person name="Monier A."/>
            <person name="Salamov A."/>
            <person name="Young J."/>
            <person name="Aguilar M."/>
            <person name="Claverie J.M."/>
            <person name="Frickenhaus S."/>
            <person name="Gonzalez K."/>
            <person name="Herman E.K."/>
            <person name="Lin Y.C."/>
            <person name="Napier J."/>
            <person name="Ogata H."/>
            <person name="Sarno A.F."/>
            <person name="Shmutz J."/>
            <person name="Schroeder D."/>
            <person name="de Vargas C."/>
            <person name="Verret F."/>
            <person name="von Dassow P."/>
            <person name="Valentin K."/>
            <person name="Van de Peer Y."/>
            <person name="Wheeler G."/>
            <person name="Dacks J.B."/>
            <person name="Delwiche C.F."/>
            <person name="Dyhrman S.T."/>
            <person name="Glockner G."/>
            <person name="John U."/>
            <person name="Richards T."/>
            <person name="Worden A.Z."/>
            <person name="Zhang X."/>
            <person name="Grigoriev I.V."/>
            <person name="Allen A.E."/>
            <person name="Bidle K."/>
            <person name="Borodovsky M."/>
            <person name="Bowler C."/>
            <person name="Brownlee C."/>
            <person name="Cock J.M."/>
            <person name="Elias M."/>
            <person name="Gladyshev V.N."/>
            <person name="Groth M."/>
            <person name="Guda C."/>
            <person name="Hadaegh A."/>
            <person name="Iglesias-Rodriguez M.D."/>
            <person name="Jenkins J."/>
            <person name="Jones B.M."/>
            <person name="Lawson T."/>
            <person name="Leese F."/>
            <person name="Lindquist E."/>
            <person name="Lobanov A."/>
            <person name="Lomsadze A."/>
            <person name="Malik S.B."/>
            <person name="Marsh M.E."/>
            <person name="Mackinder L."/>
            <person name="Mock T."/>
            <person name="Mueller-Roeber B."/>
            <person name="Pagarete A."/>
            <person name="Parker M."/>
            <person name="Probert I."/>
            <person name="Quesneville H."/>
            <person name="Raines C."/>
            <person name="Rensing S.A."/>
            <person name="Riano-Pachon D.M."/>
            <person name="Richier S."/>
            <person name="Rokitta S."/>
            <person name="Shiraiwa Y."/>
            <person name="Soanes D.M."/>
            <person name="van der Giezen M."/>
            <person name="Wahlund T.M."/>
            <person name="Williams B."/>
            <person name="Wilson W."/>
            <person name="Wolfe G."/>
            <person name="Wurch L.L."/>
        </authorList>
    </citation>
    <scope>NUCLEOTIDE SEQUENCE</scope>
</reference>
<dbReference type="HOGENOM" id="CLU_267694_0_0_1"/>
<keyword evidence="2" id="KW-1185">Reference proteome</keyword>
<name>A0A0D3KN90_EMIH1</name>
<evidence type="ECO:0000313" key="2">
    <source>
        <dbReference type="Proteomes" id="UP000013827"/>
    </source>
</evidence>
<dbReference type="SMART" id="SM00368">
    <property type="entry name" value="LRR_RI"/>
    <property type="match status" value="5"/>
</dbReference>
<evidence type="ECO:0000313" key="1">
    <source>
        <dbReference type="EnsemblProtists" id="EOD37225"/>
    </source>
</evidence>
<reference evidence="1" key="2">
    <citation type="submission" date="2024-10" db="UniProtKB">
        <authorList>
            <consortium name="EnsemblProtists"/>
        </authorList>
    </citation>
    <scope>IDENTIFICATION</scope>
</reference>
<dbReference type="KEGG" id="ehx:EMIHUDRAFT_225639"/>
<dbReference type="PaxDb" id="2903-EOD37225"/>
<dbReference type="EnsemblProtists" id="EOD37225">
    <property type="protein sequence ID" value="EOD37225"/>
    <property type="gene ID" value="EMIHUDRAFT_225639"/>
</dbReference>
<dbReference type="Gene3D" id="3.80.10.10">
    <property type="entry name" value="Ribonuclease Inhibitor"/>
    <property type="match status" value="2"/>
</dbReference>
<dbReference type="Proteomes" id="UP000013827">
    <property type="component" value="Unassembled WGS sequence"/>
</dbReference>
<accession>A0A0D3KN90</accession>
<dbReference type="PANTHER" id="PTHR24112">
    <property type="entry name" value="LEUCINE-RICH REPEAT, ISOFORM F-RELATED"/>
    <property type="match status" value="1"/>
</dbReference>
<sequence length="1231" mass="129589">MATPMLRADPSYPTLKKLNKKKSRSASRHFLGLLLAMGACFSCETDGSERQVILLSLDDGSVVRARKSRLSLFADLANVRPDAIPTFAIDVKEKAGPLCVFGTKASPEGLKPLKPKDASAVDKALCKHDLFHGGEQGLFAAHATLDAKPCLLALTSLGRLFAVAGGAAFRTLHARLDEASPGLLRLGLSSGEPPWQVATSPRAAAELQLQVWVAHSLAAGRIELQTGLPVPPLELLPPVCEVDGNLHAAWTMHANALGQVEVEEVLSPVDEAAGVTTALQCVREWAATGEVDASRLRPSAVRPLARALAHNGAFVAFKVSGNALGAEAAALAPLLGSSRTLIGALGDALAGNRFASLSVIDLSDNAVGDAAFRLAAGLRSLRAGLLAELKLVRCGVGPEGMEMVLLAAGTQKNLLELRLGGNTLGGRGSQALGTLLPQAPSLTALDLAGTALEPAAAFGPAAASVDPFSARPEPRALQKLAELDLSGIGWSLPLLDGVEACGPKLAALSLAGGGDFAMLNSAAADRPPRRLVAVAAARPGMELDLSTADPAAVLLPELLPALRSSRLLPPSLALRGDGQLGDDGLVALVGVLVGAKESGTPRLHSLTLSSAVPPPAAAVSTWGLDDLNALALLDQLATDPAGVSAVVSRWQLALPAGTERAVAQRAASVRSLMRLVTTADGLAALKCGGGYRSLEPDGTCPAADGRSSTRQRAAPSYGVQLESLFRFALPKSSSLTLLDVSGNNLGDVGLSALGGALKLNRSLRRLEIDNNAAGVDGLKSINLALKGNKKVHSLALPDDDISALLAAAAARYKRSLSDELAARQLLKSAYGRGGYCNHAVKQRGMAALKSAKQEQARARVAKDKLRTVCASLQASVLRNGEVATITAAGKNMRAESKLASEASKSAAKAQGKADALREANKEKVWLGRHKLLDAWVKHAGVLGKRGHDVGWFGEWRRAWGKPYLNPAALAAVQKRMPAAQREEWEALVLGAEDTFASEETLDARVQGLLQEARMHRSQAEFHAAEVQYHGMLSEKDPRAEAPPRLEAGIAAVAKAVAKAAAVPEVSMGTPVYTATAVEEDAATAKSAAAFATAAEPLPYPAPFSRPATPAMLVKGSVYEASAAGRGVGPGSQLQKQYTYARGDRKYYLDQQQSGFGGLGGYHHYQTYRRDTALMAHRPYHYRHYAHSYYYHDPFFWGLPYYGYPGFYCYGWNHHHCGYYGGWERRGEALFS</sequence>
<protein>
    <submittedName>
        <fullName evidence="1">Uncharacterized protein</fullName>
    </submittedName>
</protein>